<dbReference type="GO" id="GO:0005737">
    <property type="term" value="C:cytoplasm"/>
    <property type="evidence" value="ECO:0007669"/>
    <property type="project" value="TreeGrafter"/>
</dbReference>
<dbReference type="GO" id="GO:0005730">
    <property type="term" value="C:nucleolus"/>
    <property type="evidence" value="ECO:0007669"/>
    <property type="project" value="TreeGrafter"/>
</dbReference>
<dbReference type="OrthoDB" id="10268011at2759"/>
<dbReference type="SUPFAM" id="SSF54768">
    <property type="entry name" value="dsRNA-binding domain-like"/>
    <property type="match status" value="1"/>
</dbReference>
<evidence type="ECO:0000313" key="3">
    <source>
        <dbReference type="Proteomes" id="UP000230423"/>
    </source>
</evidence>
<dbReference type="GO" id="GO:0006382">
    <property type="term" value="P:adenosine to inosine editing"/>
    <property type="evidence" value="ECO:0007669"/>
    <property type="project" value="TreeGrafter"/>
</dbReference>
<name>A0A2G9U3W9_TELCI</name>
<dbReference type="GO" id="GO:0006396">
    <property type="term" value="P:RNA processing"/>
    <property type="evidence" value="ECO:0007669"/>
    <property type="project" value="InterPro"/>
</dbReference>
<evidence type="ECO:0000259" key="1">
    <source>
        <dbReference type="PROSITE" id="PS50141"/>
    </source>
</evidence>
<dbReference type="PROSITE" id="PS50141">
    <property type="entry name" value="A_DEAMIN_EDITASE"/>
    <property type="match status" value="1"/>
</dbReference>
<dbReference type="InterPro" id="IPR002466">
    <property type="entry name" value="A_deamin"/>
</dbReference>
<evidence type="ECO:0000313" key="2">
    <source>
        <dbReference type="EMBL" id="PIO64971.1"/>
    </source>
</evidence>
<protein>
    <submittedName>
        <fullName evidence="2">Adenosine-deaminase domain protein</fullName>
    </submittedName>
</protein>
<dbReference type="GO" id="GO:0003726">
    <property type="term" value="F:double-stranded RNA adenosine deaminase activity"/>
    <property type="evidence" value="ECO:0007669"/>
    <property type="project" value="TreeGrafter"/>
</dbReference>
<gene>
    <name evidence="2" type="ORF">TELCIR_13382</name>
</gene>
<feature type="domain" description="A to I editase" evidence="1">
    <location>
        <begin position="154"/>
        <end position="319"/>
    </location>
</feature>
<organism evidence="2 3">
    <name type="scientific">Teladorsagia circumcincta</name>
    <name type="common">Brown stomach worm</name>
    <name type="synonym">Ostertagia circumcincta</name>
    <dbReference type="NCBI Taxonomy" id="45464"/>
    <lineage>
        <taxon>Eukaryota</taxon>
        <taxon>Metazoa</taxon>
        <taxon>Ecdysozoa</taxon>
        <taxon>Nematoda</taxon>
        <taxon>Chromadorea</taxon>
        <taxon>Rhabditida</taxon>
        <taxon>Rhabditina</taxon>
        <taxon>Rhabditomorpha</taxon>
        <taxon>Strongyloidea</taxon>
        <taxon>Trichostrongylidae</taxon>
        <taxon>Teladorsagia</taxon>
    </lineage>
</organism>
<sequence>MGDDLREMVARTRKSPISLFLEMYMQVFKTTPDVMVETIHGEEKGTFLFVMSVQVGNALVRGAPHRTKKIAKMDCFVKGIKVLCEKFSLDVAKSAQDLEFKQETTFSELLRKHTYAKFYGLGNAYPEIIGSEKVIASIFLVTRNHHGSSADLVSLGTGNKGLRGDMLSLHGLSVNDCHAEIIARRGLLRFLYAQVLLYTQDASKSIFVKTNELGRLALRKGLSFHMFVNTAPCGDARAYVLNEDGVQNNEVDSHSHLRFKVENGMGTILGRTPETLAPQTIDGIAGGERIRTMSCSDKIMRWNILGIQGELLSLLIDPVCFLSFGSLLKAANK</sequence>
<dbReference type="Pfam" id="PF02137">
    <property type="entry name" value="A_deamin"/>
    <property type="match status" value="1"/>
</dbReference>
<dbReference type="EMBL" id="KZ349416">
    <property type="protein sequence ID" value="PIO64971.1"/>
    <property type="molecule type" value="Genomic_DNA"/>
</dbReference>
<dbReference type="PANTHER" id="PTHR10910:SF62">
    <property type="entry name" value="AT07585P-RELATED"/>
    <property type="match status" value="1"/>
</dbReference>
<dbReference type="SMART" id="SM00552">
    <property type="entry name" value="ADEAMc"/>
    <property type="match status" value="1"/>
</dbReference>
<proteinExistence type="predicted"/>
<dbReference type="Gene3D" id="3.30.160.20">
    <property type="match status" value="1"/>
</dbReference>
<dbReference type="AlphaFoldDB" id="A0A2G9U3W9"/>
<dbReference type="Proteomes" id="UP000230423">
    <property type="component" value="Unassembled WGS sequence"/>
</dbReference>
<keyword evidence="3" id="KW-1185">Reference proteome</keyword>
<accession>A0A2G9U3W9</accession>
<dbReference type="GO" id="GO:0003725">
    <property type="term" value="F:double-stranded RNA binding"/>
    <property type="evidence" value="ECO:0007669"/>
    <property type="project" value="TreeGrafter"/>
</dbReference>
<dbReference type="PANTHER" id="PTHR10910">
    <property type="entry name" value="EUKARYOTE SPECIFIC DSRNA BINDING PROTEIN"/>
    <property type="match status" value="1"/>
</dbReference>
<reference evidence="2 3" key="1">
    <citation type="submission" date="2015-09" db="EMBL/GenBank/DDBJ databases">
        <title>Draft genome of the parasitic nematode Teladorsagia circumcincta isolate WARC Sus (inbred).</title>
        <authorList>
            <person name="Mitreva M."/>
        </authorList>
    </citation>
    <scope>NUCLEOTIDE SEQUENCE [LARGE SCALE GENOMIC DNA]</scope>
    <source>
        <strain evidence="2 3">S</strain>
    </source>
</reference>
<dbReference type="GO" id="GO:0008251">
    <property type="term" value="F:tRNA-specific adenosine deaminase activity"/>
    <property type="evidence" value="ECO:0007669"/>
    <property type="project" value="TreeGrafter"/>
</dbReference>